<name>A0A6G1SPF0_9ACAR</name>
<keyword evidence="1" id="KW-0812">Transmembrane</keyword>
<dbReference type="Gene3D" id="3.90.280.10">
    <property type="entry name" value="PEBP-like"/>
    <property type="match status" value="1"/>
</dbReference>
<dbReference type="EMBL" id="GGYP01007002">
    <property type="protein sequence ID" value="MDE51773.1"/>
    <property type="molecule type" value="Transcribed_RNA"/>
</dbReference>
<gene>
    <name evidence="2" type="primary">OV16</name>
    <name evidence="2" type="ORF">g.13751</name>
</gene>
<evidence type="ECO:0000256" key="1">
    <source>
        <dbReference type="SAM" id="Phobius"/>
    </source>
</evidence>
<dbReference type="InterPro" id="IPR036610">
    <property type="entry name" value="PEBP-like_sf"/>
</dbReference>
<protein>
    <submittedName>
        <fullName evidence="2">OV-16 antigen</fullName>
    </submittedName>
</protein>
<reference evidence="2" key="1">
    <citation type="submission" date="2018-10" db="EMBL/GenBank/DDBJ databases">
        <title>Transcriptome assembly of Aceria tosichella (Wheat curl mite) Type 2.</title>
        <authorList>
            <person name="Scully E.D."/>
            <person name="Geib S.M."/>
            <person name="Palmer N.A."/>
            <person name="Gupta A.K."/>
            <person name="Sarath G."/>
            <person name="Tatineni S."/>
        </authorList>
    </citation>
    <scope>NUCLEOTIDE SEQUENCE</scope>
    <source>
        <strain evidence="2">LincolnNE</strain>
    </source>
</reference>
<organism evidence="2">
    <name type="scientific">Aceria tosichella</name>
    <name type="common">wheat curl mite</name>
    <dbReference type="NCBI Taxonomy" id="561515"/>
    <lineage>
        <taxon>Eukaryota</taxon>
        <taxon>Metazoa</taxon>
        <taxon>Ecdysozoa</taxon>
        <taxon>Arthropoda</taxon>
        <taxon>Chelicerata</taxon>
        <taxon>Arachnida</taxon>
        <taxon>Acari</taxon>
        <taxon>Acariformes</taxon>
        <taxon>Trombidiformes</taxon>
        <taxon>Prostigmata</taxon>
        <taxon>Eupodina</taxon>
        <taxon>Eriophyoidea</taxon>
        <taxon>Eriophyidae</taxon>
        <taxon>Eriophyinae</taxon>
        <taxon>Aceriini</taxon>
        <taxon>Aceria</taxon>
    </lineage>
</organism>
<proteinExistence type="predicted"/>
<feature type="transmembrane region" description="Helical" evidence="1">
    <location>
        <begin position="227"/>
        <end position="248"/>
    </location>
</feature>
<accession>A0A6G1SPF0</accession>
<evidence type="ECO:0000313" key="2">
    <source>
        <dbReference type="EMBL" id="MDE51773.1"/>
    </source>
</evidence>
<dbReference type="SUPFAM" id="SSF49777">
    <property type="entry name" value="PEBP-like"/>
    <property type="match status" value="1"/>
</dbReference>
<dbReference type="AlphaFoldDB" id="A0A6G1SPF0"/>
<keyword evidence="1" id="KW-1133">Transmembrane helix</keyword>
<keyword evidence="1" id="KW-0472">Membrane</keyword>
<sequence length="252" mass="28050">MYYVNHNHHHQGQRKDTLGTMLLTSSILVVLLCIAPHFTSAQSLYSMAQKLKIPDVIPITGSTSTIKVELNGNVVKPGDAIPARNFKNFDVNKVTWDAEYDSKYTLMLLDLDRKSNTNATNIYNQYTNLNIPGNMVASGQVIVAFDLPNIPCQPSTKHRLVLLAFHQDQTLDLADIAYISASSGHSPRREMNKFDDFTSRHRLHLVAANVFQAIGEVNGVCSAATTVYPNIFSLSSIIVVMVMFKLALFNQH</sequence>